<dbReference type="GO" id="GO:0016810">
    <property type="term" value="F:hydrolase activity, acting on carbon-nitrogen (but not peptide) bonds"/>
    <property type="evidence" value="ECO:0007669"/>
    <property type="project" value="InterPro"/>
</dbReference>
<evidence type="ECO:0000313" key="7">
    <source>
        <dbReference type="EMBL" id="TPP10131.1"/>
    </source>
</evidence>
<evidence type="ECO:0000256" key="3">
    <source>
        <dbReference type="ARBA" id="ARBA00020071"/>
    </source>
</evidence>
<reference evidence="7 8" key="1">
    <citation type="submission" date="2019-06" db="EMBL/GenBank/DDBJ databases">
        <title>Rhizobium sp. CL12 isolated from roots of soybean.</title>
        <authorList>
            <person name="Wang C."/>
        </authorList>
    </citation>
    <scope>NUCLEOTIDE SEQUENCE [LARGE SCALE GENOMIC DNA]</scope>
    <source>
        <strain evidence="7 8">CL12</strain>
    </source>
</reference>
<dbReference type="Gene3D" id="3.20.20.370">
    <property type="entry name" value="Glycoside hydrolase/deacetylase"/>
    <property type="match status" value="1"/>
</dbReference>
<evidence type="ECO:0000256" key="2">
    <source>
        <dbReference type="ARBA" id="ARBA00010973"/>
    </source>
</evidence>
<name>A0A504UTN8_9HYPH</name>
<comment type="function">
    <text evidence="1">Is involved in generating a small heat-stable compound (Nod), an acylated oligomer of N-acetylglucosamine, that stimulates mitosis in various plant protoplasts.</text>
</comment>
<dbReference type="OrthoDB" id="9814083at2"/>
<dbReference type="AlphaFoldDB" id="A0A504UTN8"/>
<dbReference type="InterPro" id="IPR011330">
    <property type="entry name" value="Glyco_hydro/deAcase_b/a-brl"/>
</dbReference>
<evidence type="ECO:0000256" key="1">
    <source>
        <dbReference type="ARBA" id="ARBA00003236"/>
    </source>
</evidence>
<evidence type="ECO:0000259" key="6">
    <source>
        <dbReference type="PROSITE" id="PS51677"/>
    </source>
</evidence>
<dbReference type="PANTHER" id="PTHR10587">
    <property type="entry name" value="GLYCOSYL TRANSFERASE-RELATED"/>
    <property type="match status" value="1"/>
</dbReference>
<dbReference type="PANTHER" id="PTHR10587:SF134">
    <property type="entry name" value="SECRETED PROTEIN"/>
    <property type="match status" value="1"/>
</dbReference>
<dbReference type="EMBL" id="VFYP01000001">
    <property type="protein sequence ID" value="TPP10131.1"/>
    <property type="molecule type" value="Genomic_DNA"/>
</dbReference>
<dbReference type="SUPFAM" id="SSF88713">
    <property type="entry name" value="Glycoside hydrolase/deacetylase"/>
    <property type="match status" value="1"/>
</dbReference>
<evidence type="ECO:0000256" key="4">
    <source>
        <dbReference type="ARBA" id="ARBA00032976"/>
    </source>
</evidence>
<keyword evidence="5" id="KW-0732">Signal</keyword>
<dbReference type="InterPro" id="IPR002509">
    <property type="entry name" value="NODB_dom"/>
</dbReference>
<dbReference type="GO" id="GO:0005975">
    <property type="term" value="P:carbohydrate metabolic process"/>
    <property type="evidence" value="ECO:0007669"/>
    <property type="project" value="InterPro"/>
</dbReference>
<evidence type="ECO:0000313" key="8">
    <source>
        <dbReference type="Proteomes" id="UP000316429"/>
    </source>
</evidence>
<dbReference type="RefSeq" id="WP_140826486.1">
    <property type="nucleotide sequence ID" value="NZ_VFYP01000001.1"/>
</dbReference>
<dbReference type="Pfam" id="PF01522">
    <property type="entry name" value="Polysacc_deac_1"/>
    <property type="match status" value="1"/>
</dbReference>
<keyword evidence="8" id="KW-1185">Reference proteome</keyword>
<comment type="caution">
    <text evidence="7">The sequence shown here is derived from an EMBL/GenBank/DDBJ whole genome shotgun (WGS) entry which is preliminary data.</text>
</comment>
<accession>A0A504UTN8</accession>
<sequence>MMTTLRFSGLALFCAASIGAAVPTPAKPSTVSPKPRLTEPKLTIAQVKDEGPAVALTFDACMGKVDDRILDTLVENRIPSTIFVTARWLKHNAAAFAVMRANPDLFEIEDHGENHVPAIDVPMTIFGIKTAGSSEAVAAEVEGGAEAIMAAGGERPVWFRGATAKYTPSAIAEIQSLGYRVAGYSINGDSGSLLGASGVARQYHRAKDGDVIISHINQPTHEAGEGVVKGILDLKARGFRFVRLKDRTEPVSGKSF</sequence>
<dbReference type="PROSITE" id="PS51677">
    <property type="entry name" value="NODB"/>
    <property type="match status" value="1"/>
</dbReference>
<dbReference type="InterPro" id="IPR050248">
    <property type="entry name" value="Polysacc_deacetylase_ArnD"/>
</dbReference>
<feature type="domain" description="NodB homology" evidence="6">
    <location>
        <begin position="52"/>
        <end position="242"/>
    </location>
</feature>
<comment type="similarity">
    <text evidence="2">Belongs to the polysaccharide deacetylase family.</text>
</comment>
<evidence type="ECO:0000256" key="5">
    <source>
        <dbReference type="SAM" id="SignalP"/>
    </source>
</evidence>
<gene>
    <name evidence="7" type="ORF">FJQ55_04465</name>
</gene>
<feature type="chain" id="PRO_5021502788" description="Chitooligosaccharide deacetylase" evidence="5">
    <location>
        <begin position="21"/>
        <end position="256"/>
    </location>
</feature>
<proteinExistence type="inferred from homology"/>
<dbReference type="Proteomes" id="UP000316429">
    <property type="component" value="Unassembled WGS sequence"/>
</dbReference>
<protein>
    <recommendedName>
        <fullName evidence="3">Chitooligosaccharide deacetylase</fullName>
    </recommendedName>
    <alternativeName>
        <fullName evidence="4">Nodulation protein B</fullName>
    </alternativeName>
</protein>
<feature type="signal peptide" evidence="5">
    <location>
        <begin position="1"/>
        <end position="20"/>
    </location>
</feature>
<organism evidence="7 8">
    <name type="scientific">Rhizobium glycinendophyticum</name>
    <dbReference type="NCBI Taxonomy" id="2589807"/>
    <lineage>
        <taxon>Bacteria</taxon>
        <taxon>Pseudomonadati</taxon>
        <taxon>Pseudomonadota</taxon>
        <taxon>Alphaproteobacteria</taxon>
        <taxon>Hyphomicrobiales</taxon>
        <taxon>Rhizobiaceae</taxon>
        <taxon>Rhizobium/Agrobacterium group</taxon>
        <taxon>Rhizobium</taxon>
    </lineage>
</organism>